<dbReference type="RefSeq" id="WP_203149552.1">
    <property type="nucleotide sequence ID" value="NZ_JAEVHL010000085.1"/>
</dbReference>
<evidence type="ECO:0000313" key="2">
    <source>
        <dbReference type="Proteomes" id="UP000622245"/>
    </source>
</evidence>
<dbReference type="EMBL" id="JAEVHL010000085">
    <property type="protein sequence ID" value="MBM0277109.1"/>
    <property type="molecule type" value="Genomic_DNA"/>
</dbReference>
<comment type="caution">
    <text evidence="1">The sequence shown here is derived from an EMBL/GenBank/DDBJ whole genome shotgun (WGS) entry which is preliminary data.</text>
</comment>
<reference evidence="1 2" key="1">
    <citation type="submission" date="2021-01" db="EMBL/GenBank/DDBJ databases">
        <title>Draft genome sequence of Micromonospora sp. strain STR1s_6.</title>
        <authorList>
            <person name="Karlyshev A."/>
            <person name="Jawad R."/>
        </authorList>
    </citation>
    <scope>NUCLEOTIDE SEQUENCE [LARGE SCALE GENOMIC DNA]</scope>
    <source>
        <strain evidence="1 2">STR1S-6</strain>
    </source>
</reference>
<gene>
    <name evidence="1" type="ORF">JM949_17770</name>
</gene>
<sequence length="51" mass="5424">MVAESARTSAYSYLNSGRRRCAGGRQAILFPGGSSVCGLLFTRAMQRALAN</sequence>
<organism evidence="1 2">
    <name type="scientific">Micromonospora tarensis</name>
    <dbReference type="NCBI Taxonomy" id="2806100"/>
    <lineage>
        <taxon>Bacteria</taxon>
        <taxon>Bacillati</taxon>
        <taxon>Actinomycetota</taxon>
        <taxon>Actinomycetes</taxon>
        <taxon>Micromonosporales</taxon>
        <taxon>Micromonosporaceae</taxon>
        <taxon>Micromonospora</taxon>
    </lineage>
</organism>
<name>A0ABS1YIU3_9ACTN</name>
<proteinExistence type="predicted"/>
<dbReference type="Proteomes" id="UP000622245">
    <property type="component" value="Unassembled WGS sequence"/>
</dbReference>
<keyword evidence="2" id="KW-1185">Reference proteome</keyword>
<accession>A0ABS1YIU3</accession>
<protein>
    <submittedName>
        <fullName evidence="1">Uncharacterized protein</fullName>
    </submittedName>
</protein>
<evidence type="ECO:0000313" key="1">
    <source>
        <dbReference type="EMBL" id="MBM0277109.1"/>
    </source>
</evidence>